<accession>D1A9D3</accession>
<dbReference type="EMBL" id="CP001738">
    <property type="protein sequence ID" value="ACY96829.1"/>
    <property type="molecule type" value="Genomic_DNA"/>
</dbReference>
<sequence>MPRHEQVPCPVCFAPTGKDEPCEECGWQPPPPGTPTLVQEQRIEDAQRLFDAIAAARISPVEGQDLPYIRGKRPSDTEWVMARRQARVDTDSAEEFRDRLSRTLDEALDDGRLSIVEAGRDGIAVTVVGVDGFGLPQARRRRTVPWQVLVPMLASGAAEELQFRLAGGLGGVDRVRLWAGLERALAQRLPPLEGSRILPVCTAPGWPVPERALTMLLQGRAQTPVSRLNGADVDALIAEAMAALPLRDHLELVVARKDRRTGRMFLDGIRLFSRGERAGAERSLTIRCVHPHPDGIVLAVVAWRDDGPRALQVGSVHLGEGEHRLRAVLAGEGRIRFLEPAGVTPEHRPWSALVATLPDRLAPQITELDLICLLDLCEDGLTARRRLAADFIKLAARRLPETDRLRVAVIGYGRHDFRMEAEQAKVLQGKWLTRPATALEALERLRPAPSDRIPASPVEDALHLVAKRLATIPPRRKVVLVTFGRRPPHPPREDPSGLLSCPHEHDWQAQLRRIRQRPGLLSVAVLDSAEHLTPAWRRIGGDALLRLDITDAHRLAAKTQIVVPESGRLAFPLPVSEG</sequence>
<dbReference type="Proteomes" id="UP000001918">
    <property type="component" value="Chromosome"/>
</dbReference>
<gene>
    <name evidence="1" type="ordered locus">Tcur_1246</name>
</gene>
<reference evidence="1 2" key="1">
    <citation type="journal article" date="2011" name="Stand. Genomic Sci.">
        <title>Complete genome sequence of Thermomonospora curvata type strain (B9).</title>
        <authorList>
            <person name="Chertkov O."/>
            <person name="Sikorski J."/>
            <person name="Nolan M."/>
            <person name="Lapidus A."/>
            <person name="Lucas S."/>
            <person name="Del Rio T.G."/>
            <person name="Tice H."/>
            <person name="Cheng J.F."/>
            <person name="Goodwin L."/>
            <person name="Pitluck S."/>
            <person name="Liolios K."/>
            <person name="Ivanova N."/>
            <person name="Mavromatis K."/>
            <person name="Mikhailova N."/>
            <person name="Ovchinnikova G."/>
            <person name="Pati A."/>
            <person name="Chen A."/>
            <person name="Palaniappan K."/>
            <person name="Djao O.D."/>
            <person name="Land M."/>
            <person name="Hauser L."/>
            <person name="Chang Y.J."/>
            <person name="Jeffries C.D."/>
            <person name="Brettin T."/>
            <person name="Han C."/>
            <person name="Detter J.C."/>
            <person name="Rohde M."/>
            <person name="Goker M."/>
            <person name="Woyke T."/>
            <person name="Bristow J."/>
            <person name="Eisen J.A."/>
            <person name="Markowitz V."/>
            <person name="Hugenholtz P."/>
            <person name="Klenk H.P."/>
            <person name="Kyrpides N.C."/>
        </authorList>
    </citation>
    <scope>NUCLEOTIDE SEQUENCE [LARGE SCALE GENOMIC DNA]</scope>
    <source>
        <strain evidence="2">ATCC 19995 / DSM 43183 / JCM 3096 / KCTC 9072 / NBRC 15933 / NCIMB 10081 / Henssen B9</strain>
    </source>
</reference>
<dbReference type="STRING" id="471852.Tcur_1246"/>
<name>D1A9D3_THECD</name>
<dbReference type="RefSeq" id="WP_012851613.1">
    <property type="nucleotide sequence ID" value="NC_013510.1"/>
</dbReference>
<protein>
    <submittedName>
        <fullName evidence="1">Uncharacterized protein</fullName>
    </submittedName>
</protein>
<dbReference type="eggNOG" id="ENOG5033IY8">
    <property type="taxonomic scope" value="Bacteria"/>
</dbReference>
<dbReference type="OrthoDB" id="3502217at2"/>
<dbReference type="AlphaFoldDB" id="D1A9D3"/>
<keyword evidence="2" id="KW-1185">Reference proteome</keyword>
<dbReference type="HOGENOM" id="CLU_572259_0_0_11"/>
<dbReference type="KEGG" id="tcu:Tcur_1246"/>
<evidence type="ECO:0000313" key="2">
    <source>
        <dbReference type="Proteomes" id="UP000001918"/>
    </source>
</evidence>
<proteinExistence type="predicted"/>
<organism evidence="1 2">
    <name type="scientific">Thermomonospora curvata (strain ATCC 19995 / DSM 43183 / JCM 3096 / KCTC 9072 / NBRC 15933 / NCIMB 10081 / Henssen B9)</name>
    <dbReference type="NCBI Taxonomy" id="471852"/>
    <lineage>
        <taxon>Bacteria</taxon>
        <taxon>Bacillati</taxon>
        <taxon>Actinomycetota</taxon>
        <taxon>Actinomycetes</taxon>
        <taxon>Streptosporangiales</taxon>
        <taxon>Thermomonosporaceae</taxon>
        <taxon>Thermomonospora</taxon>
    </lineage>
</organism>
<evidence type="ECO:0000313" key="1">
    <source>
        <dbReference type="EMBL" id="ACY96829.1"/>
    </source>
</evidence>